<dbReference type="PROSITE" id="PS51722">
    <property type="entry name" value="G_TR_2"/>
    <property type="match status" value="1"/>
</dbReference>
<evidence type="ECO:0000313" key="9">
    <source>
        <dbReference type="Proteomes" id="UP000269208"/>
    </source>
</evidence>
<dbReference type="CDD" id="cd01887">
    <property type="entry name" value="IF2_eIF5B"/>
    <property type="match status" value="1"/>
</dbReference>
<comment type="similarity">
    <text evidence="1">Belongs to the TRAFAC class translation factor GTPase superfamily. Classic translation factor GTPase family. IF-2 subfamily.</text>
</comment>
<dbReference type="PRINTS" id="PR00315">
    <property type="entry name" value="ELONGATNFCT"/>
</dbReference>
<keyword evidence="4" id="KW-0648">Protein biosynthesis</keyword>
<dbReference type="InterPro" id="IPR027417">
    <property type="entry name" value="P-loop_NTPase"/>
</dbReference>
<dbReference type="Pfam" id="PF00009">
    <property type="entry name" value="GTP_EFTU"/>
    <property type="match status" value="1"/>
</dbReference>
<dbReference type="AlphaFoldDB" id="A0A447TUN4"/>
<keyword evidence="3" id="KW-0547">Nucleotide-binding</keyword>
<dbReference type="GO" id="GO:0005829">
    <property type="term" value="C:cytosol"/>
    <property type="evidence" value="ECO:0007669"/>
    <property type="project" value="TreeGrafter"/>
</dbReference>
<dbReference type="PANTHER" id="PTHR43381:SF5">
    <property type="entry name" value="TR-TYPE G DOMAIN-CONTAINING PROTEIN"/>
    <property type="match status" value="1"/>
</dbReference>
<protein>
    <submittedName>
        <fullName evidence="8">Protein chain initiation factor 2</fullName>
    </submittedName>
</protein>
<dbReference type="EMBL" id="LR134190">
    <property type="protein sequence ID" value="VEB53651.1"/>
    <property type="molecule type" value="Genomic_DNA"/>
</dbReference>
<dbReference type="GO" id="GO:0003924">
    <property type="term" value="F:GTPase activity"/>
    <property type="evidence" value="ECO:0007669"/>
    <property type="project" value="InterPro"/>
</dbReference>
<sequence>MITFLDTPGHAAFTSMRARGAQATDIVVLVVAADDGVMPQTIEAIQHAKAAGVPVVVAVNKIDKPEADPDRVKNELSQYGILPEEWGGESQFVHVSAKAGTGIDETAGRYPAAGRSSGTESGTQRYGERCGYRILPG</sequence>
<name>A0A447TUN4_SALET</name>
<dbReference type="SUPFAM" id="SSF52540">
    <property type="entry name" value="P-loop containing nucleoside triphosphate hydrolases"/>
    <property type="match status" value="1"/>
</dbReference>
<evidence type="ECO:0000313" key="8">
    <source>
        <dbReference type="EMBL" id="VEB53651.1"/>
    </source>
</evidence>
<dbReference type="InterPro" id="IPR015760">
    <property type="entry name" value="TIF_IF2"/>
</dbReference>
<evidence type="ECO:0000256" key="1">
    <source>
        <dbReference type="ARBA" id="ARBA00007733"/>
    </source>
</evidence>
<dbReference type="Gene3D" id="3.40.50.300">
    <property type="entry name" value="P-loop containing nucleotide triphosphate hydrolases"/>
    <property type="match status" value="1"/>
</dbReference>
<keyword evidence="5" id="KW-0342">GTP-binding</keyword>
<organism evidence="8 9">
    <name type="scientific">Salmonella enterica I</name>
    <dbReference type="NCBI Taxonomy" id="59201"/>
    <lineage>
        <taxon>Bacteria</taxon>
        <taxon>Pseudomonadati</taxon>
        <taxon>Pseudomonadota</taxon>
        <taxon>Gammaproteobacteria</taxon>
        <taxon>Enterobacterales</taxon>
        <taxon>Enterobacteriaceae</taxon>
        <taxon>Salmonella</taxon>
    </lineage>
</organism>
<gene>
    <name evidence="8" type="primary">infB_2</name>
    <name evidence="8" type="ORF">NCTC6754_02877</name>
</gene>
<keyword evidence="2 8" id="KW-0396">Initiation factor</keyword>
<dbReference type="PANTHER" id="PTHR43381">
    <property type="entry name" value="TRANSLATION INITIATION FACTOR IF-2-RELATED"/>
    <property type="match status" value="1"/>
</dbReference>
<dbReference type="GO" id="GO:0003743">
    <property type="term" value="F:translation initiation factor activity"/>
    <property type="evidence" value="ECO:0007669"/>
    <property type="project" value="UniProtKB-KW"/>
</dbReference>
<dbReference type="NCBIfam" id="TIGR00231">
    <property type="entry name" value="small_GTP"/>
    <property type="match status" value="1"/>
</dbReference>
<feature type="domain" description="Tr-type G" evidence="7">
    <location>
        <begin position="1"/>
        <end position="137"/>
    </location>
</feature>
<feature type="region of interest" description="Disordered" evidence="6">
    <location>
        <begin position="104"/>
        <end position="129"/>
    </location>
</feature>
<dbReference type="InterPro" id="IPR005225">
    <property type="entry name" value="Small_GTP-bd"/>
</dbReference>
<dbReference type="GO" id="GO:0005525">
    <property type="term" value="F:GTP binding"/>
    <property type="evidence" value="ECO:0007669"/>
    <property type="project" value="UniProtKB-KW"/>
</dbReference>
<evidence type="ECO:0000256" key="6">
    <source>
        <dbReference type="SAM" id="MobiDB-lite"/>
    </source>
</evidence>
<dbReference type="Proteomes" id="UP000269208">
    <property type="component" value="Chromosome"/>
</dbReference>
<evidence type="ECO:0000259" key="7">
    <source>
        <dbReference type="PROSITE" id="PS51722"/>
    </source>
</evidence>
<accession>A0A447TUN4</accession>
<evidence type="ECO:0000256" key="2">
    <source>
        <dbReference type="ARBA" id="ARBA00022540"/>
    </source>
</evidence>
<reference evidence="8 9" key="1">
    <citation type="submission" date="2018-12" db="EMBL/GenBank/DDBJ databases">
        <authorList>
            <consortium name="Pathogen Informatics"/>
        </authorList>
    </citation>
    <scope>NUCLEOTIDE SEQUENCE [LARGE SCALE GENOMIC DNA]</scope>
    <source>
        <strain evidence="8 9">NCTC6754</strain>
    </source>
</reference>
<dbReference type="InterPro" id="IPR000795">
    <property type="entry name" value="T_Tr_GTP-bd_dom"/>
</dbReference>
<evidence type="ECO:0000256" key="4">
    <source>
        <dbReference type="ARBA" id="ARBA00022917"/>
    </source>
</evidence>
<evidence type="ECO:0000256" key="3">
    <source>
        <dbReference type="ARBA" id="ARBA00022741"/>
    </source>
</evidence>
<evidence type="ECO:0000256" key="5">
    <source>
        <dbReference type="ARBA" id="ARBA00023134"/>
    </source>
</evidence>
<proteinExistence type="inferred from homology"/>